<comment type="caution">
    <text evidence="7">Lacks conserved residue(s) required for the propagation of feature annotation.</text>
</comment>
<evidence type="ECO:0000256" key="1">
    <source>
        <dbReference type="ARBA" id="ARBA00004651"/>
    </source>
</evidence>
<keyword evidence="7" id="KW-0406">Ion transport</keyword>
<evidence type="ECO:0000259" key="8">
    <source>
        <dbReference type="Pfam" id="PF00924"/>
    </source>
</evidence>
<keyword evidence="6 7" id="KW-0472">Membrane</keyword>
<dbReference type="SUPFAM" id="SSF82689">
    <property type="entry name" value="Mechanosensitive channel protein MscS (YggB), C-terminal domain"/>
    <property type="match status" value="1"/>
</dbReference>
<dbReference type="Pfam" id="PF00924">
    <property type="entry name" value="MS_channel_2nd"/>
    <property type="match status" value="1"/>
</dbReference>
<dbReference type="Gene3D" id="1.10.287.1260">
    <property type="match status" value="1"/>
</dbReference>
<dbReference type="Proteomes" id="UP000218767">
    <property type="component" value="Unassembled WGS sequence"/>
</dbReference>
<comment type="function">
    <text evidence="7">Mechanosensitive channel that participates in the regulation of osmotic pressure changes within the cell, opening in response to stretch forces in the membrane lipid bilayer, without the need for other proteins. Contributes to normal resistance to hypoosmotic shock. Forms an ion channel of 1.0 nanosiemens conductance with a slight preference for anions.</text>
</comment>
<feature type="domain" description="Mechanosensitive ion channel transmembrane helices 2/3" evidence="10">
    <location>
        <begin position="70"/>
        <end position="108"/>
    </location>
</feature>
<dbReference type="Pfam" id="PF21082">
    <property type="entry name" value="MS_channel_3rd"/>
    <property type="match status" value="1"/>
</dbReference>
<dbReference type="Pfam" id="PF21088">
    <property type="entry name" value="MS_channel_1st"/>
    <property type="match status" value="1"/>
</dbReference>
<evidence type="ECO:0000259" key="10">
    <source>
        <dbReference type="Pfam" id="PF21088"/>
    </source>
</evidence>
<keyword evidence="5 7" id="KW-1133">Transmembrane helix</keyword>
<evidence type="ECO:0000256" key="2">
    <source>
        <dbReference type="ARBA" id="ARBA00008017"/>
    </source>
</evidence>
<dbReference type="InterPro" id="IPR008910">
    <property type="entry name" value="MSC_TM_helix"/>
</dbReference>
<evidence type="ECO:0000256" key="5">
    <source>
        <dbReference type="ARBA" id="ARBA00022989"/>
    </source>
</evidence>
<dbReference type="SUPFAM" id="SSF50182">
    <property type="entry name" value="Sm-like ribonucleoproteins"/>
    <property type="match status" value="1"/>
</dbReference>
<evidence type="ECO:0000313" key="11">
    <source>
        <dbReference type="EMBL" id="PCI79540.1"/>
    </source>
</evidence>
<gene>
    <name evidence="11" type="ORF">COB20_04460</name>
</gene>
<keyword evidence="4 7" id="KW-0812">Transmembrane</keyword>
<dbReference type="Pfam" id="PF05552">
    <property type="entry name" value="MS_channel_1st_1"/>
    <property type="match status" value="1"/>
</dbReference>
<comment type="subcellular location">
    <subcellularLocation>
        <location evidence="7">Cell inner membrane</location>
        <topology evidence="7">Multi-pass membrane protein</topology>
    </subcellularLocation>
    <subcellularLocation>
        <location evidence="1">Cell membrane</location>
        <topology evidence="1">Multi-pass membrane protein</topology>
    </subcellularLocation>
</comment>
<dbReference type="GO" id="GO:0008381">
    <property type="term" value="F:mechanosensitive monoatomic ion channel activity"/>
    <property type="evidence" value="ECO:0007669"/>
    <property type="project" value="InterPro"/>
</dbReference>
<comment type="similarity">
    <text evidence="2 7">Belongs to the MscS (TC 1.A.23) family.</text>
</comment>
<protein>
    <recommendedName>
        <fullName evidence="7">Small-conductance mechanosensitive channel</fullName>
    </recommendedName>
</protein>
<evidence type="ECO:0000256" key="7">
    <source>
        <dbReference type="RuleBase" id="RU369025"/>
    </source>
</evidence>
<dbReference type="InterPro" id="IPR049278">
    <property type="entry name" value="MS_channel_C"/>
</dbReference>
<evidence type="ECO:0000256" key="4">
    <source>
        <dbReference type="ARBA" id="ARBA00022692"/>
    </source>
</evidence>
<feature type="transmembrane region" description="Helical" evidence="7">
    <location>
        <begin position="20"/>
        <end position="44"/>
    </location>
</feature>
<evidence type="ECO:0000256" key="3">
    <source>
        <dbReference type="ARBA" id="ARBA00022475"/>
    </source>
</evidence>
<dbReference type="Gene3D" id="3.30.70.100">
    <property type="match status" value="1"/>
</dbReference>
<dbReference type="InterPro" id="IPR045275">
    <property type="entry name" value="MscS_archaea/bacteria_type"/>
</dbReference>
<dbReference type="SUPFAM" id="SSF82861">
    <property type="entry name" value="Mechanosensitive channel protein MscS (YggB), transmembrane region"/>
    <property type="match status" value="1"/>
</dbReference>
<dbReference type="AlphaFoldDB" id="A0A2A4XAE2"/>
<keyword evidence="3" id="KW-1003">Cell membrane</keyword>
<keyword evidence="7" id="KW-0997">Cell inner membrane</keyword>
<comment type="caution">
    <text evidence="11">The sequence shown here is derived from an EMBL/GenBank/DDBJ whole genome shotgun (WGS) entry which is preliminary data.</text>
</comment>
<sequence>MGQEELELVTDLYNMFVTYMVTYSFQIFGAIVVLVLGIFVGRWVSNLVLALCGKKSLDITLSRFFASAARIAIIVSAALIALPKLGIQVTPFLAAVGALGLGAGLAMQGLLSNYGAGLSIIFSRPFVVGDTIRVEGVFGVVKEVHLAYTLLSNEDEELILVPNKHIVGEILHNSHTDTVLELSVGVAYDSDTDAAIAAISAKLSKIDGLSEERAIQIGIDEFGDSAINIAVRAWARTERFHQIRFAANQAIKDALSDANISIPFPQREVRMLS</sequence>
<evidence type="ECO:0000313" key="12">
    <source>
        <dbReference type="Proteomes" id="UP000218767"/>
    </source>
</evidence>
<evidence type="ECO:0000259" key="9">
    <source>
        <dbReference type="Pfam" id="PF21082"/>
    </source>
</evidence>
<dbReference type="InterPro" id="IPR049142">
    <property type="entry name" value="MS_channel_1st"/>
</dbReference>
<accession>A0A2A4XAE2</accession>
<keyword evidence="7" id="KW-0407">Ion channel</keyword>
<evidence type="ECO:0000256" key="6">
    <source>
        <dbReference type="ARBA" id="ARBA00023136"/>
    </source>
</evidence>
<name>A0A2A4XAE2_9GAMM</name>
<comment type="subunit">
    <text evidence="7">Homoheptamer.</text>
</comment>
<reference evidence="12" key="1">
    <citation type="submission" date="2017-08" db="EMBL/GenBank/DDBJ databases">
        <title>A dynamic microbial community with high functional redundancy inhabits the cold, oxic subseafloor aquifer.</title>
        <authorList>
            <person name="Tully B.J."/>
            <person name="Wheat C.G."/>
            <person name="Glazer B.T."/>
            <person name="Huber J.A."/>
        </authorList>
    </citation>
    <scope>NUCLEOTIDE SEQUENCE [LARGE SCALE GENOMIC DNA]</scope>
</reference>
<dbReference type="InterPro" id="IPR010920">
    <property type="entry name" value="LSM_dom_sf"/>
</dbReference>
<organism evidence="11 12">
    <name type="scientific">SAR86 cluster bacterium</name>
    <dbReference type="NCBI Taxonomy" id="2030880"/>
    <lineage>
        <taxon>Bacteria</taxon>
        <taxon>Pseudomonadati</taxon>
        <taxon>Pseudomonadota</taxon>
        <taxon>Gammaproteobacteria</taxon>
        <taxon>SAR86 cluster</taxon>
    </lineage>
</organism>
<feature type="transmembrane region" description="Helical" evidence="7">
    <location>
        <begin position="89"/>
        <end position="111"/>
    </location>
</feature>
<dbReference type="InterPro" id="IPR023408">
    <property type="entry name" value="MscS_beta-dom_sf"/>
</dbReference>
<dbReference type="InterPro" id="IPR011014">
    <property type="entry name" value="MscS_channel_TM-2"/>
</dbReference>
<feature type="domain" description="Mechanosensitive ion channel MscS" evidence="8">
    <location>
        <begin position="110"/>
        <end position="174"/>
    </location>
</feature>
<dbReference type="InterPro" id="IPR011066">
    <property type="entry name" value="MscS_channel_C_sf"/>
</dbReference>
<dbReference type="PANTHER" id="PTHR30221">
    <property type="entry name" value="SMALL-CONDUCTANCE MECHANOSENSITIVE CHANNEL"/>
    <property type="match status" value="1"/>
</dbReference>
<dbReference type="EMBL" id="NVUL01000016">
    <property type="protein sequence ID" value="PCI79540.1"/>
    <property type="molecule type" value="Genomic_DNA"/>
</dbReference>
<dbReference type="Gene3D" id="2.30.30.60">
    <property type="match status" value="1"/>
</dbReference>
<dbReference type="PANTHER" id="PTHR30221:SF1">
    <property type="entry name" value="SMALL-CONDUCTANCE MECHANOSENSITIVE CHANNEL"/>
    <property type="match status" value="1"/>
</dbReference>
<keyword evidence="7" id="KW-0813">Transport</keyword>
<dbReference type="GO" id="GO:0005886">
    <property type="term" value="C:plasma membrane"/>
    <property type="evidence" value="ECO:0007669"/>
    <property type="project" value="UniProtKB-SubCell"/>
</dbReference>
<feature type="transmembrane region" description="Helical" evidence="7">
    <location>
        <begin position="64"/>
        <end position="83"/>
    </location>
</feature>
<dbReference type="InterPro" id="IPR006685">
    <property type="entry name" value="MscS_channel_2nd"/>
</dbReference>
<feature type="domain" description="Mechanosensitive ion channel MscS C-terminal" evidence="9">
    <location>
        <begin position="181"/>
        <end position="262"/>
    </location>
</feature>
<proteinExistence type="inferred from homology"/>